<dbReference type="Proteomes" id="UP000191154">
    <property type="component" value="Unassembled WGS sequence"/>
</dbReference>
<organism evidence="1 2">
    <name type="scientific">Clostridium saccharobutylicum</name>
    <dbReference type="NCBI Taxonomy" id="169679"/>
    <lineage>
        <taxon>Bacteria</taxon>
        <taxon>Bacillati</taxon>
        <taxon>Bacillota</taxon>
        <taxon>Clostridia</taxon>
        <taxon>Eubacteriales</taxon>
        <taxon>Clostridiaceae</taxon>
        <taxon>Clostridium</taxon>
    </lineage>
</organism>
<evidence type="ECO:0000313" key="1">
    <source>
        <dbReference type="EMBL" id="OOM16709.1"/>
    </source>
</evidence>
<proteinExistence type="predicted"/>
<dbReference type="AlphaFoldDB" id="A0A1S8NJP2"/>
<dbReference type="EMBL" id="LZYZ01000001">
    <property type="protein sequence ID" value="OOM16709.1"/>
    <property type="molecule type" value="Genomic_DNA"/>
</dbReference>
<comment type="caution">
    <text evidence="1">The sequence shown here is derived from an EMBL/GenBank/DDBJ whole genome shotgun (WGS) entry which is preliminary data.</text>
</comment>
<reference evidence="1 2" key="1">
    <citation type="submission" date="2016-05" db="EMBL/GenBank/DDBJ databases">
        <title>Microbial solvent formation.</title>
        <authorList>
            <person name="Poehlein A."/>
            <person name="Montoya Solano J.D."/>
            <person name="Flitsch S."/>
            <person name="Krabben P."/>
            <person name="Duerre P."/>
            <person name="Daniel R."/>
        </authorList>
    </citation>
    <scope>NUCLEOTIDE SEQUENCE [LARGE SCALE GENOMIC DNA]</scope>
    <source>
        <strain evidence="1 2">L1-8</strain>
    </source>
</reference>
<name>A0A1S8NJP2_CLOSA</name>
<evidence type="ECO:0000313" key="2">
    <source>
        <dbReference type="Proteomes" id="UP000191154"/>
    </source>
</evidence>
<accession>A0A1S8NJP2</accession>
<dbReference type="RefSeq" id="WP_077864384.1">
    <property type="nucleotide sequence ID" value="NZ_LZYZ01000001.1"/>
</dbReference>
<gene>
    <name evidence="1" type="ORF">CLOSAC_10010</name>
</gene>
<sequence length="161" mass="18807">MEKNTQQLENEIEDLKHEIYLLKQSIHRLAITYIQDSKYPYWGKLLCFKIDEDKKNDFEFALSILSDRLSGIKIIVKDDDDIKNDMFISDDTIILKSKAERFPENLFINSIPTWNEVNSSLCSVLGFGGSHLRMLEDLLIAMRSQGMFISLINYFFPETNK</sequence>
<protein>
    <submittedName>
        <fullName evidence="1">Uncharacterized protein</fullName>
    </submittedName>
</protein>